<keyword evidence="3" id="KW-1185">Reference proteome</keyword>
<evidence type="ECO:0000256" key="1">
    <source>
        <dbReference type="SAM" id="Phobius"/>
    </source>
</evidence>
<proteinExistence type="predicted"/>
<keyword evidence="1" id="KW-0812">Transmembrane</keyword>
<reference evidence="2 3" key="1">
    <citation type="journal article" date="2012" name="Int. J. Syst. Evol. Microbiol.">
        <title>Shewanella dokdonensis sp. nov., isolated from seawater.</title>
        <authorList>
            <person name="Sung H.R."/>
            <person name="Yoon J.H."/>
            <person name="Ghim S.Y."/>
        </authorList>
    </citation>
    <scope>NUCLEOTIDE SEQUENCE [LARGE SCALE GENOMIC DNA]</scope>
    <source>
        <strain evidence="2 3">DSM 23626</strain>
    </source>
</reference>
<evidence type="ECO:0008006" key="4">
    <source>
        <dbReference type="Google" id="ProtNLM"/>
    </source>
</evidence>
<keyword evidence="1" id="KW-0472">Membrane</keyword>
<evidence type="ECO:0000313" key="3">
    <source>
        <dbReference type="Proteomes" id="UP000676428"/>
    </source>
</evidence>
<keyword evidence="1" id="KW-1133">Transmembrane helix</keyword>
<protein>
    <recommendedName>
        <fullName evidence="4">DUF1461 domain-containing protein</fullName>
    </recommendedName>
</protein>
<dbReference type="Proteomes" id="UP000676428">
    <property type="component" value="Chromosome"/>
</dbReference>
<dbReference type="RefSeq" id="WP_213682626.1">
    <property type="nucleotide sequence ID" value="NZ_CP074572.1"/>
</dbReference>
<feature type="transmembrane region" description="Helical" evidence="1">
    <location>
        <begin position="21"/>
        <end position="42"/>
    </location>
</feature>
<sequence length="90" mass="10769">MAHLSSDPSVVRRSKNRILIHLLHFVLTMLTLGLWGPLWWLYANRCSVQEEGFFHRFDNDYWDYIVERDEPPAALHPIRFDLVDEIRFDA</sequence>
<organism evidence="2 3">
    <name type="scientific">Shewanella dokdonensis</name>
    <dbReference type="NCBI Taxonomy" id="712036"/>
    <lineage>
        <taxon>Bacteria</taxon>
        <taxon>Pseudomonadati</taxon>
        <taxon>Pseudomonadota</taxon>
        <taxon>Gammaproteobacteria</taxon>
        <taxon>Alteromonadales</taxon>
        <taxon>Shewanellaceae</taxon>
        <taxon>Shewanella</taxon>
    </lineage>
</organism>
<accession>A0ABX8DH53</accession>
<evidence type="ECO:0000313" key="2">
    <source>
        <dbReference type="EMBL" id="QVK24013.1"/>
    </source>
</evidence>
<gene>
    <name evidence="2" type="ORF">KHX94_05140</name>
</gene>
<dbReference type="EMBL" id="CP074572">
    <property type="protein sequence ID" value="QVK24013.1"/>
    <property type="molecule type" value="Genomic_DNA"/>
</dbReference>
<name>A0ABX8DH53_9GAMM</name>